<dbReference type="SUPFAM" id="SSF49785">
    <property type="entry name" value="Galactose-binding domain-like"/>
    <property type="match status" value="1"/>
</dbReference>
<gene>
    <name evidence="2" type="ORF">D5R40_33425</name>
</gene>
<dbReference type="AlphaFoldDB" id="A0A3N6NN02"/>
<dbReference type="InterPro" id="IPR000421">
    <property type="entry name" value="FA58C"/>
</dbReference>
<name>A0A3N6NN02_9CYAN</name>
<proteinExistence type="predicted"/>
<feature type="domain" description="F5/8 type C" evidence="1">
    <location>
        <begin position="1"/>
        <end position="114"/>
    </location>
</feature>
<evidence type="ECO:0000313" key="2">
    <source>
        <dbReference type="EMBL" id="RQH17285.1"/>
    </source>
</evidence>
<dbReference type="Proteomes" id="UP000269154">
    <property type="component" value="Unassembled WGS sequence"/>
</dbReference>
<keyword evidence="3" id="KW-1185">Reference proteome</keyword>
<organism evidence="2 3">
    <name type="scientific">Okeania hirsuta</name>
    <dbReference type="NCBI Taxonomy" id="1458930"/>
    <lineage>
        <taxon>Bacteria</taxon>
        <taxon>Bacillati</taxon>
        <taxon>Cyanobacteriota</taxon>
        <taxon>Cyanophyceae</taxon>
        <taxon>Oscillatoriophycideae</taxon>
        <taxon>Oscillatoriales</taxon>
        <taxon>Microcoleaceae</taxon>
        <taxon>Okeania</taxon>
    </lineage>
</organism>
<dbReference type="PANTHER" id="PTHR45713">
    <property type="entry name" value="FTP DOMAIN-CONTAINING PROTEIN"/>
    <property type="match status" value="1"/>
</dbReference>
<dbReference type="InterPro" id="IPR008979">
    <property type="entry name" value="Galactose-bd-like_sf"/>
</dbReference>
<dbReference type="EMBL" id="RCBY01000512">
    <property type="protein sequence ID" value="RQH17285.1"/>
    <property type="molecule type" value="Genomic_DNA"/>
</dbReference>
<feature type="non-terminal residue" evidence="2">
    <location>
        <position position="132"/>
    </location>
</feature>
<dbReference type="RefSeq" id="WP_192901340.1">
    <property type="nucleotide sequence ID" value="NZ_CAWOLW010000460.1"/>
</dbReference>
<dbReference type="PROSITE" id="PS50022">
    <property type="entry name" value="FA58C_3"/>
    <property type="match status" value="1"/>
</dbReference>
<evidence type="ECO:0000259" key="1">
    <source>
        <dbReference type="PROSITE" id="PS50022"/>
    </source>
</evidence>
<accession>A0A3N6NN02</accession>
<sequence>MEMPIPLTITQSESNAWWQIDLGSVQNIDTINILNRTDCCQGRLNDYHVLVSDEAFASTDLAGSIAQSGVSDFHDPTHSTGTRRIPVKRSGRYIRVQLSGTNYLHLGEVEIMGCAVDQAPDLNCPPIDFTAY</sequence>
<comment type="caution">
    <text evidence="2">The sequence shown here is derived from an EMBL/GenBank/DDBJ whole genome shotgun (WGS) entry which is preliminary data.</text>
</comment>
<reference evidence="2 3" key="1">
    <citation type="journal article" date="2018" name="ACS Chem. Biol.">
        <title>Ketoreductase domain dysfunction expands chemodiversity: malyngamide biosynthesis in the cyanobacterium Okeania hirsuta.</title>
        <authorList>
            <person name="Moss N.A."/>
            <person name="Leao T."/>
            <person name="Rankin M."/>
            <person name="McCullough T.M."/>
            <person name="Qu P."/>
            <person name="Korobeynikov A."/>
            <person name="Smith J.L."/>
            <person name="Gerwick L."/>
            <person name="Gerwick W.H."/>
        </authorList>
    </citation>
    <scope>NUCLEOTIDE SEQUENCE [LARGE SCALE GENOMIC DNA]</scope>
    <source>
        <strain evidence="2 3">PAB10Feb10-1</strain>
    </source>
</reference>
<dbReference type="PANTHER" id="PTHR45713:SF6">
    <property type="entry name" value="F5_8 TYPE C DOMAIN-CONTAINING PROTEIN"/>
    <property type="match status" value="1"/>
</dbReference>
<dbReference type="InterPro" id="IPR051941">
    <property type="entry name" value="BG_Antigen-Binding_Lectin"/>
</dbReference>
<dbReference type="Pfam" id="PF22633">
    <property type="entry name" value="F5_F8_type_C_2"/>
    <property type="match status" value="1"/>
</dbReference>
<protein>
    <recommendedName>
        <fullName evidence="1">F5/8 type C domain-containing protein</fullName>
    </recommendedName>
</protein>
<dbReference type="Gene3D" id="2.60.120.260">
    <property type="entry name" value="Galactose-binding domain-like"/>
    <property type="match status" value="1"/>
</dbReference>
<evidence type="ECO:0000313" key="3">
    <source>
        <dbReference type="Proteomes" id="UP000269154"/>
    </source>
</evidence>